<feature type="domain" description="Cytochrome b561" evidence="13">
    <location>
        <begin position="10"/>
        <end position="232"/>
    </location>
</feature>
<dbReference type="GO" id="GO:0140575">
    <property type="term" value="F:transmembrane monodehydroascorbate reductase activity"/>
    <property type="evidence" value="ECO:0007669"/>
    <property type="project" value="InterPro"/>
</dbReference>
<keyword evidence="6" id="KW-0479">Metal-binding</keyword>
<keyword evidence="8 12" id="KW-1133">Transmembrane helix</keyword>
<dbReference type="Gene3D" id="1.20.120.1770">
    <property type="match status" value="1"/>
</dbReference>
<evidence type="ECO:0000256" key="10">
    <source>
        <dbReference type="ARBA" id="ARBA00023136"/>
    </source>
</evidence>
<evidence type="ECO:0000256" key="11">
    <source>
        <dbReference type="ARBA" id="ARBA00024225"/>
    </source>
</evidence>
<organism evidence="14">
    <name type="scientific">Strongyloides ratti</name>
    <name type="common">Parasitic roundworm</name>
    <dbReference type="NCBI Taxonomy" id="34506"/>
    <lineage>
        <taxon>Eukaryota</taxon>
        <taxon>Metazoa</taxon>
        <taxon>Ecdysozoa</taxon>
        <taxon>Nematoda</taxon>
        <taxon>Chromadorea</taxon>
        <taxon>Rhabditida</taxon>
        <taxon>Tylenchina</taxon>
        <taxon>Panagrolaimomorpha</taxon>
        <taxon>Strongyloidoidea</taxon>
        <taxon>Strongyloididae</taxon>
        <taxon>Strongyloides</taxon>
    </lineage>
</organism>
<feature type="transmembrane region" description="Helical" evidence="12">
    <location>
        <begin position="207"/>
        <end position="225"/>
    </location>
</feature>
<evidence type="ECO:0000256" key="8">
    <source>
        <dbReference type="ARBA" id="ARBA00022989"/>
    </source>
</evidence>
<comment type="subcellular location">
    <subcellularLocation>
        <location evidence="2">Membrane</location>
        <topology evidence="2">Multi-pass membrane protein</topology>
    </subcellularLocation>
</comment>
<evidence type="ECO:0000313" key="16">
    <source>
        <dbReference type="WBParaSite" id="SRAE_X000143400.1"/>
    </source>
</evidence>
<evidence type="ECO:0000256" key="7">
    <source>
        <dbReference type="ARBA" id="ARBA00022982"/>
    </source>
</evidence>
<feature type="transmembrane region" description="Helical" evidence="12">
    <location>
        <begin position="7"/>
        <end position="25"/>
    </location>
</feature>
<dbReference type="GO" id="GO:0016020">
    <property type="term" value="C:membrane"/>
    <property type="evidence" value="ECO:0007669"/>
    <property type="project" value="UniProtKB-SubCell"/>
</dbReference>
<evidence type="ECO:0000256" key="4">
    <source>
        <dbReference type="ARBA" id="ARBA00022617"/>
    </source>
</evidence>
<keyword evidence="3" id="KW-0813">Transport</keyword>
<feature type="transmembrane region" description="Helical" evidence="12">
    <location>
        <begin position="175"/>
        <end position="195"/>
    </location>
</feature>
<reference evidence="15" key="1">
    <citation type="submission" date="2014-09" db="EMBL/GenBank/DDBJ databases">
        <authorList>
            <person name="Martin A.A."/>
        </authorList>
    </citation>
    <scope>NUCLEOTIDE SEQUENCE</scope>
    <source>
        <strain evidence="15">ED321</strain>
    </source>
</reference>
<feature type="transmembrane region" description="Helical" evidence="12">
    <location>
        <begin position="237"/>
        <end position="258"/>
    </location>
</feature>
<dbReference type="PANTHER" id="PTHR15422:SF24">
    <property type="entry name" value="DOMON RELATED DOMAIN-CONTAINING PROTEIN"/>
    <property type="match status" value="1"/>
</dbReference>
<evidence type="ECO:0000256" key="12">
    <source>
        <dbReference type="SAM" id="Phobius"/>
    </source>
</evidence>
<dbReference type="GO" id="GO:0046872">
    <property type="term" value="F:metal ion binding"/>
    <property type="evidence" value="ECO:0007669"/>
    <property type="project" value="UniProtKB-KW"/>
</dbReference>
<evidence type="ECO:0000256" key="5">
    <source>
        <dbReference type="ARBA" id="ARBA00022692"/>
    </source>
</evidence>
<dbReference type="Pfam" id="PF03188">
    <property type="entry name" value="Cytochrom_B561"/>
    <property type="match status" value="1"/>
</dbReference>
<dbReference type="Proteomes" id="UP000035682">
    <property type="component" value="Unplaced"/>
</dbReference>
<dbReference type="InterPro" id="IPR045150">
    <property type="entry name" value="CYB561D1/2"/>
</dbReference>
<name>A0A090KQB6_STRRB</name>
<sequence length="264" mass="30535">MTLIWTVYRNIYLLLITTTIILSLPNKYNKSNIYSIKRYELDPDLKSTLTNVHGVCFIIGWFFFILNGVFYIRYYKSFFESKNILNQKIWFQVHRIFNTLALLITTIGMLCILIRHNFEWIGPKIGGKQNTSSGAVHAMMGVFSYGLLVLQVLISFLRCAPNHNNRKYFNWIHRFLGISSFLLATGTITIAAKFFGSHFTSPKNAEIMLYVFYGVILITIIVNEISLKFVLKKQMTITLITLFFTSLIVCSYISALILTSKREQ</sequence>
<dbReference type="GO" id="GO:0020037">
    <property type="term" value="F:heme binding"/>
    <property type="evidence" value="ECO:0007669"/>
    <property type="project" value="TreeGrafter"/>
</dbReference>
<dbReference type="CDD" id="cd08760">
    <property type="entry name" value="Cyt_b561_FRRS1_like"/>
    <property type="match status" value="1"/>
</dbReference>
<keyword evidence="5 12" id="KW-0812">Transmembrane</keyword>
<dbReference type="EC" id="7.2.1.3" evidence="11"/>
<evidence type="ECO:0000313" key="17">
    <source>
        <dbReference type="WormBase" id="SRAE_X000143400"/>
    </source>
</evidence>
<dbReference type="SMART" id="SM00665">
    <property type="entry name" value="B561"/>
    <property type="match status" value="1"/>
</dbReference>
<reference evidence="16" key="3">
    <citation type="submission" date="2020-12" db="UniProtKB">
        <authorList>
            <consortium name="WormBaseParasite"/>
        </authorList>
    </citation>
    <scope>IDENTIFICATION</scope>
</reference>
<evidence type="ECO:0000259" key="13">
    <source>
        <dbReference type="PROSITE" id="PS50939"/>
    </source>
</evidence>
<evidence type="ECO:0000256" key="9">
    <source>
        <dbReference type="ARBA" id="ARBA00023004"/>
    </source>
</evidence>
<feature type="transmembrane region" description="Helical" evidence="12">
    <location>
        <begin position="96"/>
        <end position="115"/>
    </location>
</feature>
<dbReference type="OMA" id="YRASAYH"/>
<dbReference type="RefSeq" id="XP_024498899.1">
    <property type="nucleotide sequence ID" value="XM_024648907.1"/>
</dbReference>
<dbReference type="WormBase" id="SRAE_X000143400">
    <property type="protein sequence ID" value="SRP04628"/>
    <property type="gene ID" value="WBGene00267003"/>
</dbReference>
<evidence type="ECO:0000256" key="6">
    <source>
        <dbReference type="ARBA" id="ARBA00022723"/>
    </source>
</evidence>
<keyword evidence="7" id="KW-0249">Electron transport</keyword>
<dbReference type="AlphaFoldDB" id="A0A090KQB6"/>
<evidence type="ECO:0000256" key="2">
    <source>
        <dbReference type="ARBA" id="ARBA00004141"/>
    </source>
</evidence>
<keyword evidence="10 12" id="KW-0472">Membrane</keyword>
<gene>
    <name evidence="14 16 17" type="ORF">SRAE_X000143400</name>
</gene>
<keyword evidence="15" id="KW-1185">Reference proteome</keyword>
<reference evidence="14" key="2">
    <citation type="submission" date="2014-09" db="EMBL/GenBank/DDBJ databases">
        <authorList>
            <person name="Aslett A.Martin."/>
        </authorList>
    </citation>
    <scope>NUCLEOTIDE SEQUENCE</scope>
    <source>
        <strain evidence="14">ED321 Heterogonic</strain>
    </source>
</reference>
<keyword evidence="9" id="KW-0408">Iron</keyword>
<dbReference type="CTD" id="36384497"/>
<feature type="transmembrane region" description="Helical" evidence="12">
    <location>
        <begin position="135"/>
        <end position="154"/>
    </location>
</feature>
<proteinExistence type="predicted"/>
<dbReference type="OrthoDB" id="5809022at2759"/>
<keyword evidence="4" id="KW-0349">Heme</keyword>
<evidence type="ECO:0000256" key="1">
    <source>
        <dbReference type="ARBA" id="ARBA00001970"/>
    </source>
</evidence>
<dbReference type="InterPro" id="IPR006593">
    <property type="entry name" value="Cyt_b561/ferric_Rdtase_TM"/>
</dbReference>
<evidence type="ECO:0000313" key="15">
    <source>
        <dbReference type="Proteomes" id="UP000035682"/>
    </source>
</evidence>
<comment type="cofactor">
    <cofactor evidence="1">
        <name>heme b</name>
        <dbReference type="ChEBI" id="CHEBI:60344"/>
    </cofactor>
</comment>
<dbReference type="EMBL" id="LN609396">
    <property type="protein sequence ID" value="CEF59688.1"/>
    <property type="molecule type" value="Genomic_DNA"/>
</dbReference>
<evidence type="ECO:0000313" key="14">
    <source>
        <dbReference type="EMBL" id="CEF59688.1"/>
    </source>
</evidence>
<dbReference type="GeneID" id="36384497"/>
<dbReference type="PROSITE" id="PS50939">
    <property type="entry name" value="CYTOCHROME_B561"/>
    <property type="match status" value="1"/>
</dbReference>
<protein>
    <recommendedName>
        <fullName evidence="11">ascorbate ferrireductase (transmembrane)</fullName>
        <ecNumber evidence="11">7.2.1.3</ecNumber>
    </recommendedName>
</protein>
<feature type="transmembrane region" description="Helical" evidence="12">
    <location>
        <begin position="52"/>
        <end position="75"/>
    </location>
</feature>
<dbReference type="GO" id="GO:0140571">
    <property type="term" value="F:transmembrane ascorbate ferrireductase activity"/>
    <property type="evidence" value="ECO:0007669"/>
    <property type="project" value="UniProtKB-EC"/>
</dbReference>
<dbReference type="WBParaSite" id="SRAE_X000143400.1">
    <property type="protein sequence ID" value="SRAE_X000143400.1"/>
    <property type="gene ID" value="WBGene00267003"/>
</dbReference>
<evidence type="ECO:0000256" key="3">
    <source>
        <dbReference type="ARBA" id="ARBA00022448"/>
    </source>
</evidence>
<dbReference type="PANTHER" id="PTHR15422">
    <property type="entry name" value="OS05G0565100 PROTEIN"/>
    <property type="match status" value="1"/>
</dbReference>
<accession>A0A090KQB6</accession>